<evidence type="ECO:0000256" key="8">
    <source>
        <dbReference type="ARBA" id="ARBA00023239"/>
    </source>
</evidence>
<name>W1VK91_9ACTO</name>
<dbReference type="Pfam" id="PF00218">
    <property type="entry name" value="IGPS"/>
    <property type="match status" value="1"/>
</dbReference>
<feature type="non-terminal residue" evidence="10">
    <location>
        <position position="135"/>
    </location>
</feature>
<feature type="domain" description="Indole-3-glycerol phosphate synthase" evidence="9">
    <location>
        <begin position="5"/>
        <end position="135"/>
    </location>
</feature>
<comment type="pathway">
    <text evidence="2">Amino-acid biosynthesis; L-tryptophan biosynthesis; L-tryptophan from chorismate: step 4/5.</text>
</comment>
<comment type="caution">
    <text evidence="10">The sequence shown here is derived from an EMBL/GenBank/DDBJ whole genome shotgun (WGS) entry which is preliminary data.</text>
</comment>
<evidence type="ECO:0000256" key="6">
    <source>
        <dbReference type="ARBA" id="ARBA00022822"/>
    </source>
</evidence>
<dbReference type="UniPathway" id="UPA00035">
    <property type="reaction ID" value="UER00043"/>
</dbReference>
<dbReference type="GO" id="GO:0000162">
    <property type="term" value="P:L-tryptophan biosynthetic process"/>
    <property type="evidence" value="ECO:0007669"/>
    <property type="project" value="UniProtKB-UniPathway"/>
</dbReference>
<dbReference type="EC" id="4.1.1.48" evidence="3"/>
<protein>
    <recommendedName>
        <fullName evidence="3">indole-3-glycerol-phosphate synthase</fullName>
        <ecNumber evidence="3">4.1.1.48</ecNumber>
    </recommendedName>
</protein>
<dbReference type="InterPro" id="IPR045186">
    <property type="entry name" value="Indole-3-glycerol_P_synth"/>
</dbReference>
<evidence type="ECO:0000259" key="9">
    <source>
        <dbReference type="Pfam" id="PF00218"/>
    </source>
</evidence>
<keyword evidence="6" id="KW-0822">Tryptophan biosynthesis</keyword>
<dbReference type="InterPro" id="IPR013798">
    <property type="entry name" value="Indole-3-glycerol_P_synth_dom"/>
</dbReference>
<dbReference type="PANTHER" id="PTHR22854:SF2">
    <property type="entry name" value="INDOLE-3-GLYCEROL-PHOSPHATE SYNTHASE"/>
    <property type="match status" value="1"/>
</dbReference>
<organism evidence="10 11">
    <name type="scientific">Actinomyces urogenitalis DORA_12</name>
    <dbReference type="NCBI Taxonomy" id="1403939"/>
    <lineage>
        <taxon>Bacteria</taxon>
        <taxon>Bacillati</taxon>
        <taxon>Actinomycetota</taxon>
        <taxon>Actinomycetes</taxon>
        <taxon>Actinomycetales</taxon>
        <taxon>Actinomycetaceae</taxon>
        <taxon>Actinomyces</taxon>
    </lineage>
</organism>
<dbReference type="GO" id="GO:0004640">
    <property type="term" value="F:phosphoribosylanthranilate isomerase activity"/>
    <property type="evidence" value="ECO:0007669"/>
    <property type="project" value="TreeGrafter"/>
</dbReference>
<dbReference type="InterPro" id="IPR013785">
    <property type="entry name" value="Aldolase_TIM"/>
</dbReference>
<evidence type="ECO:0000256" key="3">
    <source>
        <dbReference type="ARBA" id="ARBA00012362"/>
    </source>
</evidence>
<gene>
    <name evidence="10" type="ORF">Q605_AUC00667G0001</name>
</gene>
<dbReference type="SUPFAM" id="SSF51366">
    <property type="entry name" value="Ribulose-phoshate binding barrel"/>
    <property type="match status" value="1"/>
</dbReference>
<dbReference type="EMBL" id="AZLV01000667">
    <property type="protein sequence ID" value="ETJ04494.1"/>
    <property type="molecule type" value="Genomic_DNA"/>
</dbReference>
<dbReference type="GO" id="GO:0004425">
    <property type="term" value="F:indole-3-glycerol-phosphate synthase activity"/>
    <property type="evidence" value="ECO:0007669"/>
    <property type="project" value="UniProtKB-EC"/>
</dbReference>
<reference evidence="10 11" key="1">
    <citation type="submission" date="2013-12" db="EMBL/GenBank/DDBJ databases">
        <title>A Varibaculum cambriense genome reconstructed from a premature infant gut community with otherwise low bacterial novelty that shifts toward anaerobic metabolism during the third week of life.</title>
        <authorList>
            <person name="Brown C.T."/>
            <person name="Sharon I."/>
            <person name="Thomas B.C."/>
            <person name="Castelle C.J."/>
            <person name="Morowitz M.J."/>
            <person name="Banfield J.F."/>
        </authorList>
    </citation>
    <scope>NUCLEOTIDE SEQUENCE [LARGE SCALE GENOMIC DNA]</scope>
    <source>
        <strain evidence="11">DORA_12</strain>
    </source>
</reference>
<keyword evidence="4" id="KW-0028">Amino-acid biosynthesis</keyword>
<evidence type="ECO:0000256" key="2">
    <source>
        <dbReference type="ARBA" id="ARBA00004696"/>
    </source>
</evidence>
<proteinExistence type="predicted"/>
<dbReference type="PANTHER" id="PTHR22854">
    <property type="entry name" value="TRYPTOPHAN BIOSYNTHESIS PROTEIN"/>
    <property type="match status" value="1"/>
</dbReference>
<keyword evidence="8" id="KW-0456">Lyase</keyword>
<sequence>MIAFEELIEAARHAVARREQERALESLREMVRTAPASKDALAALRAEGRAVSVIAEVKRATATFADLSGVGDVAVLARFYEAGGAACVSVVTEPVYSNGDLRDLDAVRGAVDVPVLVNDLIVTPYQVHEARAHGA</sequence>
<evidence type="ECO:0000313" key="10">
    <source>
        <dbReference type="EMBL" id="ETJ04494.1"/>
    </source>
</evidence>
<dbReference type="Gene3D" id="3.20.20.70">
    <property type="entry name" value="Aldolase class I"/>
    <property type="match status" value="1"/>
</dbReference>
<evidence type="ECO:0000256" key="4">
    <source>
        <dbReference type="ARBA" id="ARBA00022605"/>
    </source>
</evidence>
<keyword evidence="5" id="KW-0210">Decarboxylase</keyword>
<evidence type="ECO:0000256" key="7">
    <source>
        <dbReference type="ARBA" id="ARBA00023141"/>
    </source>
</evidence>
<dbReference type="Proteomes" id="UP000018852">
    <property type="component" value="Unassembled WGS sequence"/>
</dbReference>
<evidence type="ECO:0000256" key="1">
    <source>
        <dbReference type="ARBA" id="ARBA00001633"/>
    </source>
</evidence>
<dbReference type="AlphaFoldDB" id="W1VK91"/>
<evidence type="ECO:0000256" key="5">
    <source>
        <dbReference type="ARBA" id="ARBA00022793"/>
    </source>
</evidence>
<evidence type="ECO:0000313" key="11">
    <source>
        <dbReference type="Proteomes" id="UP000018852"/>
    </source>
</evidence>
<dbReference type="InterPro" id="IPR011060">
    <property type="entry name" value="RibuloseP-bd_barrel"/>
</dbReference>
<accession>W1VK91</accession>
<keyword evidence="7" id="KW-0057">Aromatic amino acid biosynthesis</keyword>
<comment type="catalytic activity">
    <reaction evidence="1">
        <text>1-(2-carboxyphenylamino)-1-deoxy-D-ribulose 5-phosphate + H(+) = (1S,2R)-1-C-(indol-3-yl)glycerol 3-phosphate + CO2 + H2O</text>
        <dbReference type="Rhea" id="RHEA:23476"/>
        <dbReference type="ChEBI" id="CHEBI:15377"/>
        <dbReference type="ChEBI" id="CHEBI:15378"/>
        <dbReference type="ChEBI" id="CHEBI:16526"/>
        <dbReference type="ChEBI" id="CHEBI:58613"/>
        <dbReference type="ChEBI" id="CHEBI:58866"/>
        <dbReference type="EC" id="4.1.1.48"/>
    </reaction>
</comment>